<sequence>MAIKTQTMNKPVMNTQSLIRQAIACFNQNDPQQGKALLQRAADAGSAAAVLYYADILFKEDRLAAYKYLGQQWQRGVKGTLHRRALLRCFFDKQNSYTNDELFSDLHEEAIDGDIQSIVALISVMQSADVSRYYCALLQQFSPELAQQLLHASYTVQEASVTSTELSQAFSTGLQGWQQFNCEKINSDIGLVVAKAALTDIECRYMMLRFSSLLQPSQIVDPVSGTAKQNPYRTGSMVAIVPEYLDWIALGIELKMSAFAGFARQNGEVMNLIHYDVQQRYLPHFDAIVGDTSTLSSQLRNGGQRQLTVLAYLNTVSAGGETSFPKLGIKVPAQAGDMLMFRNIDAAGKLLQASYHAGEPVQAGEKWLLSKWVRQGVTDYGTFAYG</sequence>
<evidence type="ECO:0000259" key="7">
    <source>
        <dbReference type="PROSITE" id="PS51471"/>
    </source>
</evidence>
<protein>
    <submittedName>
        <fullName evidence="8">2OG-Fe(II) oxygenase</fullName>
    </submittedName>
</protein>
<comment type="cofactor">
    <cofactor evidence="1">
        <name>L-ascorbate</name>
        <dbReference type="ChEBI" id="CHEBI:38290"/>
    </cofactor>
</comment>
<dbReference type="InterPro" id="IPR045054">
    <property type="entry name" value="P4HA-like"/>
</dbReference>
<dbReference type="PANTHER" id="PTHR10869">
    <property type="entry name" value="PROLYL 4-HYDROXYLASE ALPHA SUBUNIT"/>
    <property type="match status" value="1"/>
</dbReference>
<keyword evidence="9" id="KW-1185">Reference proteome</keyword>
<dbReference type="Proteomes" id="UP001231109">
    <property type="component" value="Unassembled WGS sequence"/>
</dbReference>
<comment type="caution">
    <text evidence="8">The sequence shown here is derived from an EMBL/GenBank/DDBJ whole genome shotgun (WGS) entry which is preliminary data.</text>
</comment>
<evidence type="ECO:0000256" key="5">
    <source>
        <dbReference type="ARBA" id="ARBA00023002"/>
    </source>
</evidence>
<evidence type="ECO:0000256" key="4">
    <source>
        <dbReference type="ARBA" id="ARBA00022964"/>
    </source>
</evidence>
<keyword evidence="5" id="KW-0560">Oxidoreductase</keyword>
<dbReference type="Pfam" id="PF13640">
    <property type="entry name" value="2OG-FeII_Oxy_3"/>
    <property type="match status" value="1"/>
</dbReference>
<dbReference type="InterPro" id="IPR044862">
    <property type="entry name" value="Pro_4_hyd_alph_FE2OG_OXY"/>
</dbReference>
<dbReference type="RefSeq" id="WP_305976414.1">
    <property type="nucleotide sequence ID" value="NZ_JAPJDZ010000034.1"/>
</dbReference>
<feature type="domain" description="Fe2OG dioxygenase" evidence="7">
    <location>
        <begin position="266"/>
        <end position="375"/>
    </location>
</feature>
<reference evidence="8 9" key="1">
    <citation type="submission" date="2022-11" db="EMBL/GenBank/DDBJ databases">
        <title>Viruses from the air-sea interface of a natural surface slick.</title>
        <authorList>
            <person name="Rahlff J."/>
            <person name="Holmfeldt K."/>
        </authorList>
    </citation>
    <scope>NUCLEOTIDE SEQUENCE [LARGE SCALE GENOMIC DNA]</scope>
    <source>
        <strain evidence="8 9">SMS4</strain>
    </source>
</reference>
<dbReference type="SMART" id="SM00702">
    <property type="entry name" value="P4Hc"/>
    <property type="match status" value="1"/>
</dbReference>
<dbReference type="PROSITE" id="PS51471">
    <property type="entry name" value="FE2OG_OXY"/>
    <property type="match status" value="1"/>
</dbReference>
<dbReference type="EMBL" id="JAPJDZ010000034">
    <property type="protein sequence ID" value="MDP5136920.1"/>
    <property type="molecule type" value="Genomic_DNA"/>
</dbReference>
<evidence type="ECO:0000256" key="1">
    <source>
        <dbReference type="ARBA" id="ARBA00001961"/>
    </source>
</evidence>
<name>A0ABT9I1K6_9GAMM</name>
<accession>A0ABT9I1K6</accession>
<evidence type="ECO:0000256" key="2">
    <source>
        <dbReference type="ARBA" id="ARBA00022723"/>
    </source>
</evidence>
<keyword evidence="3" id="KW-0847">Vitamin C</keyword>
<dbReference type="Gene3D" id="2.60.120.620">
    <property type="entry name" value="q2cbj1_9rhob like domain"/>
    <property type="match status" value="1"/>
</dbReference>
<dbReference type="InterPro" id="IPR006620">
    <property type="entry name" value="Pro_4_hyd_alph"/>
</dbReference>
<evidence type="ECO:0000313" key="8">
    <source>
        <dbReference type="EMBL" id="MDP5136920.1"/>
    </source>
</evidence>
<dbReference type="InterPro" id="IPR005123">
    <property type="entry name" value="Oxoglu/Fe-dep_dioxygenase_dom"/>
</dbReference>
<keyword evidence="6" id="KW-0408">Iron</keyword>
<organism evidence="8 9">
    <name type="scientific">Rheinheimera baltica</name>
    <dbReference type="NCBI Taxonomy" id="67576"/>
    <lineage>
        <taxon>Bacteria</taxon>
        <taxon>Pseudomonadati</taxon>
        <taxon>Pseudomonadota</taxon>
        <taxon>Gammaproteobacteria</taxon>
        <taxon>Chromatiales</taxon>
        <taxon>Chromatiaceae</taxon>
        <taxon>Rheinheimera</taxon>
    </lineage>
</organism>
<evidence type="ECO:0000313" key="9">
    <source>
        <dbReference type="Proteomes" id="UP001231109"/>
    </source>
</evidence>
<keyword evidence="2" id="KW-0479">Metal-binding</keyword>
<proteinExistence type="predicted"/>
<gene>
    <name evidence="8" type="ORF">ORJ04_13280</name>
</gene>
<dbReference type="PANTHER" id="PTHR10869:SF246">
    <property type="entry name" value="TRANSMEMBRANE PROLYL 4-HYDROXYLASE"/>
    <property type="match status" value="1"/>
</dbReference>
<keyword evidence="4" id="KW-0223">Dioxygenase</keyword>
<evidence type="ECO:0000256" key="6">
    <source>
        <dbReference type="ARBA" id="ARBA00023004"/>
    </source>
</evidence>
<evidence type="ECO:0000256" key="3">
    <source>
        <dbReference type="ARBA" id="ARBA00022896"/>
    </source>
</evidence>